<comment type="subcellular location">
    <subcellularLocation>
        <location evidence="1">Membrane</location>
        <topology evidence="1">Multi-pass membrane protein</topology>
    </subcellularLocation>
</comment>
<dbReference type="EMBL" id="JAUEDM010000002">
    <property type="protein sequence ID" value="KAK3326796.1"/>
    <property type="molecule type" value="Genomic_DNA"/>
</dbReference>
<keyword evidence="7" id="KW-1185">Reference proteome</keyword>
<feature type="transmembrane region" description="Helical" evidence="5">
    <location>
        <begin position="280"/>
        <end position="308"/>
    </location>
</feature>
<name>A0AAE0ILY9_9PEZI</name>
<keyword evidence="4 5" id="KW-0472">Membrane</keyword>
<sequence length="401" mass="43676">LQTTSTVFFFIDLVLFIIFSLIFLLRLIWFRRQAGAELFHVSSQQPDHDNNTDETDDDLGYLAAWPLVWMTLVAFAAVIAPELGQHSQTARTVSHLAYTAWWIGAAWTVVTTLVILAVPLLSSPPDQQPKQKILPPSTVFPPMALAFVAFIGALIVSNLLSATATTTGLSPPKLATVPVIIFALCAIGAALFMSLILYPIILIHQLTTPLAITHSIHTHQSNPSQLICTQFYLVGALSMSAASLQLLGTALSTIPGNGNSPSTPPTNGAAFLTNTTPTLISVPCILFALLLFGMASLTFLLALITLIYTACLRNLQWTMSWHGILLPVAALGLSSLQFSVELGSSFFRVLASVLLVLIVVAFLVNLAFTVWFAWKGRVLIVRDDPRTSSKQVEWDHLHKFM</sequence>
<dbReference type="Proteomes" id="UP001283341">
    <property type="component" value="Unassembled WGS sequence"/>
</dbReference>
<feature type="non-terminal residue" evidence="6">
    <location>
        <position position="1"/>
    </location>
</feature>
<reference evidence="6" key="1">
    <citation type="journal article" date="2023" name="Mol. Phylogenet. Evol.">
        <title>Genome-scale phylogeny and comparative genomics of the fungal order Sordariales.</title>
        <authorList>
            <person name="Hensen N."/>
            <person name="Bonometti L."/>
            <person name="Westerberg I."/>
            <person name="Brannstrom I.O."/>
            <person name="Guillou S."/>
            <person name="Cros-Aarteil S."/>
            <person name="Calhoun S."/>
            <person name="Haridas S."/>
            <person name="Kuo A."/>
            <person name="Mondo S."/>
            <person name="Pangilinan J."/>
            <person name="Riley R."/>
            <person name="LaButti K."/>
            <person name="Andreopoulos B."/>
            <person name="Lipzen A."/>
            <person name="Chen C."/>
            <person name="Yan M."/>
            <person name="Daum C."/>
            <person name="Ng V."/>
            <person name="Clum A."/>
            <person name="Steindorff A."/>
            <person name="Ohm R.A."/>
            <person name="Martin F."/>
            <person name="Silar P."/>
            <person name="Natvig D.O."/>
            <person name="Lalanne C."/>
            <person name="Gautier V."/>
            <person name="Ament-Velasquez S.L."/>
            <person name="Kruys A."/>
            <person name="Hutchinson M.I."/>
            <person name="Powell A.J."/>
            <person name="Barry K."/>
            <person name="Miller A.N."/>
            <person name="Grigoriev I.V."/>
            <person name="Debuchy R."/>
            <person name="Gladieux P."/>
            <person name="Hiltunen Thoren M."/>
            <person name="Johannesson H."/>
        </authorList>
    </citation>
    <scope>NUCLEOTIDE SEQUENCE</scope>
    <source>
        <strain evidence="6">CBS 118394</strain>
    </source>
</reference>
<evidence type="ECO:0000256" key="3">
    <source>
        <dbReference type="ARBA" id="ARBA00022989"/>
    </source>
</evidence>
<feature type="transmembrane region" description="Helical" evidence="5">
    <location>
        <begin position="6"/>
        <end position="29"/>
    </location>
</feature>
<evidence type="ECO:0000256" key="5">
    <source>
        <dbReference type="SAM" id="Phobius"/>
    </source>
</evidence>
<evidence type="ECO:0000313" key="7">
    <source>
        <dbReference type="Proteomes" id="UP001283341"/>
    </source>
</evidence>
<comment type="caution">
    <text evidence="6">The sequence shown here is derived from an EMBL/GenBank/DDBJ whole genome shotgun (WGS) entry which is preliminary data.</text>
</comment>
<dbReference type="PANTHER" id="PTHR31162:SF0">
    <property type="entry name" value="MALIC ACID TRANSPORT PROTEIN"/>
    <property type="match status" value="1"/>
</dbReference>
<feature type="transmembrane region" description="Helical" evidence="5">
    <location>
        <begin position="59"/>
        <end position="80"/>
    </location>
</feature>
<dbReference type="InterPro" id="IPR004695">
    <property type="entry name" value="SLAC1/Mae1/Ssu1/TehA"/>
</dbReference>
<reference evidence="6" key="2">
    <citation type="submission" date="2023-06" db="EMBL/GenBank/DDBJ databases">
        <authorList>
            <consortium name="Lawrence Berkeley National Laboratory"/>
            <person name="Haridas S."/>
            <person name="Hensen N."/>
            <person name="Bonometti L."/>
            <person name="Westerberg I."/>
            <person name="Brannstrom I.O."/>
            <person name="Guillou S."/>
            <person name="Cros-Aarteil S."/>
            <person name="Calhoun S."/>
            <person name="Kuo A."/>
            <person name="Mondo S."/>
            <person name="Pangilinan J."/>
            <person name="Riley R."/>
            <person name="Labutti K."/>
            <person name="Andreopoulos B."/>
            <person name="Lipzen A."/>
            <person name="Chen C."/>
            <person name="Yanf M."/>
            <person name="Daum C."/>
            <person name="Ng V."/>
            <person name="Clum A."/>
            <person name="Steindorff A."/>
            <person name="Ohm R."/>
            <person name="Martin F."/>
            <person name="Silar P."/>
            <person name="Natvig D."/>
            <person name="Lalanne C."/>
            <person name="Gautier V."/>
            <person name="Ament-Velasquez S.L."/>
            <person name="Kruys A."/>
            <person name="Hutchinson M.I."/>
            <person name="Powell A.J."/>
            <person name="Barry K."/>
            <person name="Miller A.N."/>
            <person name="Grigoriev I.V."/>
            <person name="Debuchy R."/>
            <person name="Gladieux P."/>
            <person name="Thoren M.H."/>
            <person name="Johannesson H."/>
        </authorList>
    </citation>
    <scope>NUCLEOTIDE SEQUENCE</scope>
    <source>
        <strain evidence="6">CBS 118394</strain>
    </source>
</reference>
<dbReference type="GO" id="GO:0015140">
    <property type="term" value="F:malate transmembrane transporter activity"/>
    <property type="evidence" value="ECO:0007669"/>
    <property type="project" value="InterPro"/>
</dbReference>
<protein>
    <submittedName>
        <fullName evidence="6">Voltage-dependent anion channel</fullName>
    </submittedName>
</protein>
<feature type="transmembrane region" description="Helical" evidence="5">
    <location>
        <begin position="346"/>
        <end position="374"/>
    </location>
</feature>
<accession>A0AAE0ILY9</accession>
<feature type="transmembrane region" description="Helical" evidence="5">
    <location>
        <begin position="100"/>
        <end position="121"/>
    </location>
</feature>
<dbReference type="Pfam" id="PF03595">
    <property type="entry name" value="SLAC1"/>
    <property type="match status" value="1"/>
</dbReference>
<dbReference type="GO" id="GO:0016020">
    <property type="term" value="C:membrane"/>
    <property type="evidence" value="ECO:0007669"/>
    <property type="project" value="UniProtKB-SubCell"/>
</dbReference>
<evidence type="ECO:0000256" key="2">
    <source>
        <dbReference type="ARBA" id="ARBA00022692"/>
    </source>
</evidence>
<keyword evidence="2 5" id="KW-0812">Transmembrane</keyword>
<evidence type="ECO:0000256" key="4">
    <source>
        <dbReference type="ARBA" id="ARBA00023136"/>
    </source>
</evidence>
<dbReference type="Gene3D" id="1.50.10.150">
    <property type="entry name" value="Voltage-dependent anion channel"/>
    <property type="match status" value="1"/>
</dbReference>
<evidence type="ECO:0000313" key="6">
    <source>
        <dbReference type="EMBL" id="KAK3326796.1"/>
    </source>
</evidence>
<dbReference type="InterPro" id="IPR038665">
    <property type="entry name" value="Voltage-dep_anion_channel_sf"/>
</dbReference>
<proteinExistence type="predicted"/>
<keyword evidence="3 5" id="KW-1133">Transmembrane helix</keyword>
<dbReference type="InterPro" id="IPR030185">
    <property type="entry name" value="Mae1"/>
</dbReference>
<organism evidence="6 7">
    <name type="scientific">Apodospora peruviana</name>
    <dbReference type="NCBI Taxonomy" id="516989"/>
    <lineage>
        <taxon>Eukaryota</taxon>
        <taxon>Fungi</taxon>
        <taxon>Dikarya</taxon>
        <taxon>Ascomycota</taxon>
        <taxon>Pezizomycotina</taxon>
        <taxon>Sordariomycetes</taxon>
        <taxon>Sordariomycetidae</taxon>
        <taxon>Sordariales</taxon>
        <taxon>Lasiosphaeriaceae</taxon>
        <taxon>Apodospora</taxon>
    </lineage>
</organism>
<dbReference type="AlphaFoldDB" id="A0AAE0ILY9"/>
<dbReference type="PANTHER" id="PTHR31162">
    <property type="entry name" value="MALIC ACID TRANSPORT PROTEIN-RELATED"/>
    <property type="match status" value="1"/>
</dbReference>
<evidence type="ECO:0000256" key="1">
    <source>
        <dbReference type="ARBA" id="ARBA00004141"/>
    </source>
</evidence>
<feature type="transmembrane region" description="Helical" evidence="5">
    <location>
        <begin position="320"/>
        <end position="340"/>
    </location>
</feature>
<feature type="transmembrane region" description="Helical" evidence="5">
    <location>
        <begin position="133"/>
        <end position="155"/>
    </location>
</feature>
<feature type="transmembrane region" description="Helical" evidence="5">
    <location>
        <begin position="175"/>
        <end position="198"/>
    </location>
</feature>
<gene>
    <name evidence="6" type="ORF">B0H66DRAFT_472606</name>
</gene>